<dbReference type="OrthoDB" id="413582at2759"/>
<evidence type="ECO:0000313" key="5">
    <source>
        <dbReference type="EMBL" id="ODV92890.1"/>
    </source>
</evidence>
<dbReference type="InterPro" id="IPR008271">
    <property type="entry name" value="Ser/Thr_kinase_AS"/>
</dbReference>
<dbReference type="InterPro" id="IPR000719">
    <property type="entry name" value="Prot_kinase_dom"/>
</dbReference>
<dbReference type="SUPFAM" id="SSF56112">
    <property type="entry name" value="Protein kinase-like (PK-like)"/>
    <property type="match status" value="1"/>
</dbReference>
<dbReference type="PROSITE" id="PS50011">
    <property type="entry name" value="PROTEIN_KINASE_DOM"/>
    <property type="match status" value="1"/>
</dbReference>
<dbReference type="Pfam" id="PF00069">
    <property type="entry name" value="Pkinase"/>
    <property type="match status" value="1"/>
</dbReference>
<evidence type="ECO:0000256" key="3">
    <source>
        <dbReference type="ARBA" id="ARBA00022840"/>
    </source>
</evidence>
<evidence type="ECO:0000313" key="6">
    <source>
        <dbReference type="Proteomes" id="UP000095023"/>
    </source>
</evidence>
<keyword evidence="1" id="KW-0808">Transferase</keyword>
<keyword evidence="6" id="KW-1185">Reference proteome</keyword>
<dbReference type="AlphaFoldDB" id="A0A1E4TMA3"/>
<accession>A0A1E4TMA3</accession>
<dbReference type="GO" id="GO:0004674">
    <property type="term" value="F:protein serine/threonine kinase activity"/>
    <property type="evidence" value="ECO:0007669"/>
    <property type="project" value="UniProtKB-KW"/>
</dbReference>
<keyword evidence="3" id="KW-0067">ATP-binding</keyword>
<evidence type="ECO:0000259" key="4">
    <source>
        <dbReference type="PROSITE" id="PS50011"/>
    </source>
</evidence>
<reference evidence="6" key="1">
    <citation type="submission" date="2016-02" db="EMBL/GenBank/DDBJ databases">
        <title>Comparative genomics of biotechnologically important yeasts.</title>
        <authorList>
            <consortium name="DOE Joint Genome Institute"/>
            <person name="Riley R."/>
            <person name="Haridas S."/>
            <person name="Wolfe K.H."/>
            <person name="Lopes M.R."/>
            <person name="Hittinger C.T."/>
            <person name="Goker M."/>
            <person name="Salamov A."/>
            <person name="Wisecaver J."/>
            <person name="Long T.M."/>
            <person name="Aerts A.L."/>
            <person name="Barry K."/>
            <person name="Choi C."/>
            <person name="Clum A."/>
            <person name="Coughlan A.Y."/>
            <person name="Deshpande S."/>
            <person name="Douglass A.P."/>
            <person name="Hanson S.J."/>
            <person name="Klenk H.-P."/>
            <person name="Labutti K."/>
            <person name="Lapidus A."/>
            <person name="Lindquist E."/>
            <person name="Lipzen A."/>
            <person name="Meier-Kolthoff J.P."/>
            <person name="Ohm R.A."/>
            <person name="Otillar R.P."/>
            <person name="Pangilinan J."/>
            <person name="Peng Y."/>
            <person name="Rokas A."/>
            <person name="Rosa C.A."/>
            <person name="Scheuner C."/>
            <person name="Sibirny A.A."/>
            <person name="Slot J.C."/>
            <person name="Stielow J.B."/>
            <person name="Sun H."/>
            <person name="Kurtzman C.P."/>
            <person name="Blackwell M."/>
            <person name="Jeffries T.W."/>
            <person name="Grigoriev I.V."/>
        </authorList>
    </citation>
    <scope>NUCLEOTIDE SEQUENCE [LARGE SCALE GENOMIC DNA]</scope>
    <source>
        <strain evidence="6">NRRL Y-17796</strain>
    </source>
</reference>
<gene>
    <name evidence="5" type="ORF">CANCADRAFT_56438</name>
</gene>
<dbReference type="InterPro" id="IPR050117">
    <property type="entry name" value="MAPK"/>
</dbReference>
<proteinExistence type="predicted"/>
<feature type="domain" description="Protein kinase" evidence="4">
    <location>
        <begin position="13"/>
        <end position="295"/>
    </location>
</feature>
<dbReference type="InterPro" id="IPR011009">
    <property type="entry name" value="Kinase-like_dom_sf"/>
</dbReference>
<dbReference type="PANTHER" id="PTHR24055">
    <property type="entry name" value="MITOGEN-ACTIVATED PROTEIN KINASE"/>
    <property type="match status" value="1"/>
</dbReference>
<keyword evidence="1" id="KW-0723">Serine/threonine-protein kinase</keyword>
<protein>
    <recommendedName>
        <fullName evidence="4">Protein kinase domain-containing protein</fullName>
    </recommendedName>
</protein>
<keyword evidence="2" id="KW-0547">Nucleotide-binding</keyword>
<evidence type="ECO:0000256" key="1">
    <source>
        <dbReference type="ARBA" id="ARBA00022527"/>
    </source>
</evidence>
<dbReference type="Gene3D" id="3.30.200.20">
    <property type="entry name" value="Phosphorylase Kinase, domain 1"/>
    <property type="match status" value="1"/>
</dbReference>
<dbReference type="GO" id="GO:0005524">
    <property type="term" value="F:ATP binding"/>
    <property type="evidence" value="ECO:0007669"/>
    <property type="project" value="UniProtKB-KW"/>
</dbReference>
<keyword evidence="1" id="KW-0418">Kinase</keyword>
<dbReference type="SMART" id="SM00220">
    <property type="entry name" value="S_TKc"/>
    <property type="match status" value="1"/>
</dbReference>
<dbReference type="EMBL" id="KV453841">
    <property type="protein sequence ID" value="ODV92890.1"/>
    <property type="molecule type" value="Genomic_DNA"/>
</dbReference>
<dbReference type="Gene3D" id="1.10.510.10">
    <property type="entry name" value="Transferase(Phosphotransferase) domain 1"/>
    <property type="match status" value="1"/>
</dbReference>
<name>A0A1E4TMA3_9ASCO</name>
<sequence>MPLEDVKHGDLTFILHKEIYRSPLSSVYDARALRRHLDIDQRVALKRSWRSPQPHDFRQEAALLSSFSHPNIIRCLHSFIDDEDEFITVMPYIPFTLTTLVQHASGDWNYNPLVHQLLDAVTYIHSQGIIHRDIKPDNILVDGPLGPLYLADFSTAYTSGPKVCDVSTSVYRAPELLFGYTYDQSLDIWQVGCTVAFLALRAPLFTSSANDNISDIQLIATIFGSLGPPTEEDWPEISHSEYMPHINPKSVQYTPIKDLLSAMPTHVQTLVASCLKYSRSHRPTAQSLLSSYPHSDSV</sequence>
<evidence type="ECO:0000256" key="2">
    <source>
        <dbReference type="ARBA" id="ARBA00022741"/>
    </source>
</evidence>
<dbReference type="PROSITE" id="PS00108">
    <property type="entry name" value="PROTEIN_KINASE_ST"/>
    <property type="match status" value="1"/>
</dbReference>
<organism evidence="5 6">
    <name type="scientific">Tortispora caseinolytica NRRL Y-17796</name>
    <dbReference type="NCBI Taxonomy" id="767744"/>
    <lineage>
        <taxon>Eukaryota</taxon>
        <taxon>Fungi</taxon>
        <taxon>Dikarya</taxon>
        <taxon>Ascomycota</taxon>
        <taxon>Saccharomycotina</taxon>
        <taxon>Trigonopsidomycetes</taxon>
        <taxon>Trigonopsidales</taxon>
        <taxon>Trigonopsidaceae</taxon>
        <taxon>Tortispora</taxon>
    </lineage>
</organism>
<dbReference type="Proteomes" id="UP000095023">
    <property type="component" value="Unassembled WGS sequence"/>
</dbReference>